<comment type="subcellular location">
    <subcellularLocation>
        <location evidence="2">Mitochondrion inner membrane</location>
        <topology evidence="2">Single-pass membrane protein</topology>
    </subcellularLocation>
</comment>
<evidence type="ECO:0000256" key="6">
    <source>
        <dbReference type="ARBA" id="ARBA00022792"/>
    </source>
</evidence>
<keyword evidence="5 11" id="KW-0812">Transmembrane</keyword>
<evidence type="ECO:0000256" key="10">
    <source>
        <dbReference type="ARBA" id="ARBA00023310"/>
    </source>
</evidence>
<keyword evidence="9 11" id="KW-0472">Membrane</keyword>
<organism evidence="12 13">
    <name type="scientific">Polypterus senegalus</name>
    <name type="common">Senegal bichir</name>
    <dbReference type="NCBI Taxonomy" id="55291"/>
    <lineage>
        <taxon>Eukaryota</taxon>
        <taxon>Metazoa</taxon>
        <taxon>Chordata</taxon>
        <taxon>Craniata</taxon>
        <taxon>Vertebrata</taxon>
        <taxon>Euteleostomi</taxon>
        <taxon>Actinopterygii</taxon>
        <taxon>Polypteriformes</taxon>
        <taxon>Polypteridae</taxon>
        <taxon>Polypterus</taxon>
    </lineage>
</organism>
<keyword evidence="6" id="KW-0999">Mitochondrion inner membrane</keyword>
<feature type="non-terminal residue" evidence="12">
    <location>
        <position position="76"/>
    </location>
</feature>
<proteinExistence type="inferred from homology"/>
<evidence type="ECO:0000256" key="5">
    <source>
        <dbReference type="ARBA" id="ARBA00022692"/>
    </source>
</evidence>
<evidence type="ECO:0000256" key="3">
    <source>
        <dbReference type="ARBA" id="ARBA00006970"/>
    </source>
</evidence>
<feature type="transmembrane region" description="Helical" evidence="11">
    <location>
        <begin position="6"/>
        <end position="25"/>
    </location>
</feature>
<accession>A0ABS2YTP9</accession>
<reference evidence="12" key="1">
    <citation type="journal article" date="2021" name="Cell">
        <title>Tracing the genetic footprints of vertebrate landing in non-teleost ray-finned fishes.</title>
        <authorList>
            <person name="Bi X."/>
            <person name="Wang K."/>
            <person name="Yang L."/>
            <person name="Pan H."/>
            <person name="Jiang H."/>
            <person name="Wei Q."/>
            <person name="Fang M."/>
            <person name="Yu H."/>
            <person name="Zhu C."/>
            <person name="Cai Y."/>
            <person name="He Y."/>
            <person name="Gan X."/>
            <person name="Zeng H."/>
            <person name="Yu D."/>
            <person name="Zhu Y."/>
            <person name="Jiang H."/>
            <person name="Qiu Q."/>
            <person name="Yang H."/>
            <person name="Zhang Y.E."/>
            <person name="Wang W."/>
            <person name="Zhu M."/>
            <person name="He S."/>
            <person name="Zhang G."/>
        </authorList>
    </citation>
    <scope>NUCLEOTIDE SEQUENCE</scope>
    <source>
        <strain evidence="12">Bchr_001</strain>
    </source>
</reference>
<sequence>MRSRWIFQVGIILGAAGVVAGFWMISDSGEERRKNIMKHLPSSSQMEQTKPWNGVQFQILKKAAETDENIARNLGK</sequence>
<comment type="function">
    <text evidence="1">Required for the assembly of the ubiquinol-cytochrome c reductase complex (mitochondrial respiratory chain complex III or cytochrome b-c1 complex), mediating cytochrome b recruitment and probably stabilization within the complex. Thereby, plays an important role in ATP production by mitochondria. Cardiolipin-binding protein, it may also control the cardiolipin composition of mitochondria membranes and their morphology.</text>
</comment>
<evidence type="ECO:0000256" key="9">
    <source>
        <dbReference type="ARBA" id="ARBA00023136"/>
    </source>
</evidence>
<name>A0ABS2YTP9_POLSE</name>
<evidence type="ECO:0000256" key="4">
    <source>
        <dbReference type="ARBA" id="ARBA00016475"/>
    </source>
</evidence>
<dbReference type="EMBL" id="JAAWVN010002257">
    <property type="protein sequence ID" value="MBN3289357.1"/>
    <property type="molecule type" value="Genomic_DNA"/>
</dbReference>
<protein>
    <recommendedName>
        <fullName evidence="4">Ubiquinol-cytochrome-c reductase complex assembly factor 3</fullName>
    </recommendedName>
</protein>
<keyword evidence="13" id="KW-1185">Reference proteome</keyword>
<comment type="similarity">
    <text evidence="3">Belongs to the UQCC3 family.</text>
</comment>
<keyword evidence="7 11" id="KW-1133">Transmembrane helix</keyword>
<dbReference type="Pfam" id="PF15141">
    <property type="entry name" value="UQCC3"/>
    <property type="match status" value="1"/>
</dbReference>
<gene>
    <name evidence="12" type="primary">Uqcc3</name>
    <name evidence="12" type="ORF">GTO92_0011832</name>
</gene>
<keyword evidence="10" id="KW-0066">ATP synthesis</keyword>
<comment type="caution">
    <text evidence="12">The sequence shown here is derived from an EMBL/GenBank/DDBJ whole genome shotgun (WGS) entry which is preliminary data.</text>
</comment>
<feature type="non-terminal residue" evidence="12">
    <location>
        <position position="1"/>
    </location>
</feature>
<evidence type="ECO:0000256" key="2">
    <source>
        <dbReference type="ARBA" id="ARBA00004434"/>
    </source>
</evidence>
<evidence type="ECO:0000256" key="11">
    <source>
        <dbReference type="SAM" id="Phobius"/>
    </source>
</evidence>
<evidence type="ECO:0000256" key="8">
    <source>
        <dbReference type="ARBA" id="ARBA00023128"/>
    </source>
</evidence>
<dbReference type="Proteomes" id="UP001166052">
    <property type="component" value="Unassembled WGS sequence"/>
</dbReference>
<dbReference type="PANTHER" id="PTHR36465">
    <property type="entry name" value="UBIQUINOL-CYTOCHROME-C REDUCTASE COMPLEX ASSEMBLY FACTOR 3"/>
    <property type="match status" value="1"/>
</dbReference>
<evidence type="ECO:0000313" key="13">
    <source>
        <dbReference type="Proteomes" id="UP001166052"/>
    </source>
</evidence>
<dbReference type="PANTHER" id="PTHR36465:SF1">
    <property type="entry name" value="UBIQUINOL-CYTOCHROME-C REDUCTASE COMPLEX ASSEMBLY FACTOR 3"/>
    <property type="match status" value="1"/>
</dbReference>
<evidence type="ECO:0000313" key="12">
    <source>
        <dbReference type="EMBL" id="MBN3289357.1"/>
    </source>
</evidence>
<keyword evidence="8" id="KW-0496">Mitochondrion</keyword>
<evidence type="ECO:0000256" key="1">
    <source>
        <dbReference type="ARBA" id="ARBA00002879"/>
    </source>
</evidence>
<evidence type="ECO:0000256" key="7">
    <source>
        <dbReference type="ARBA" id="ARBA00022989"/>
    </source>
</evidence>
<dbReference type="InterPro" id="IPR027896">
    <property type="entry name" value="UQCC3"/>
</dbReference>